<accession>A0ABT1Y5X3</accession>
<dbReference type="InterPro" id="IPR016047">
    <property type="entry name" value="M23ase_b-sheet_dom"/>
</dbReference>
<gene>
    <name evidence="5" type="ORF">NVS47_08305</name>
</gene>
<evidence type="ECO:0000256" key="1">
    <source>
        <dbReference type="ARBA" id="ARBA00022729"/>
    </source>
</evidence>
<dbReference type="CDD" id="cd12797">
    <property type="entry name" value="M23_peptidase"/>
    <property type="match status" value="1"/>
</dbReference>
<evidence type="ECO:0000313" key="5">
    <source>
        <dbReference type="EMBL" id="MCR6545515.1"/>
    </source>
</evidence>
<dbReference type="Gene3D" id="3.10.350.10">
    <property type="entry name" value="LysM domain"/>
    <property type="match status" value="1"/>
</dbReference>
<keyword evidence="2" id="KW-0472">Membrane</keyword>
<reference evidence="5 6" key="1">
    <citation type="submission" date="2022-08" db="EMBL/GenBank/DDBJ databases">
        <title>Proteogenomics of the novel Dehalobacterium formicoaceticum strain EZ94 highlights a key role of methyltransferases during anaerobic dichloromethane degradation.</title>
        <authorList>
            <person name="Wasmund K."/>
        </authorList>
    </citation>
    <scope>NUCLEOTIDE SEQUENCE [LARGE SCALE GENOMIC DNA]</scope>
    <source>
        <strain evidence="5 6">EZ94</strain>
    </source>
</reference>
<dbReference type="PANTHER" id="PTHR21666">
    <property type="entry name" value="PEPTIDASE-RELATED"/>
    <property type="match status" value="1"/>
</dbReference>
<keyword evidence="2" id="KW-1133">Transmembrane helix</keyword>
<proteinExistence type="predicted"/>
<sequence length="470" mass="51481">MYTFSKEDLQQNQPQKRRLAWNVFFGGKKKSVLSIGLIALVLLAGTGIGLMQGSKTYALVVNGKETLVFDSKVQAEQAVQTFLNQKSQEMGKAVTTEDVIEILETEDKAKSPSTEEDVKQSLVRALNILVPGAAVVINGEEKIFLEDQELGEKLISTVKEQYTPRKEDLKVVKVDLKEKVEIVEKEVPVKEIATKDQAYHILTTGAEKMITHTVESGESLWSIAMDNGMEPEELEKANPQMTGNKLQIGTEVNLVKMEPMVHVTAVAEFSEIKPVPFEVKVEKDDSMPRGKQKVTQEGKEGQKEFTYLLVQENGEQVGKQFVNGVVLAKPVNKIVVQGTKMVLASRGSGGSLKWPLNGPITSRFGNRRLGYHTGLDINGDTGDPVRAAEAGKVTYAGWDGSYGKIVRISHGNGAETWYAHLSAFEVGVGDEVDQGDLIAKVGNTGRSTGSHLHFEVRSNGNALNPLNYLN</sequence>
<dbReference type="PROSITE" id="PS51109">
    <property type="entry name" value="G5"/>
    <property type="match status" value="1"/>
</dbReference>
<keyword evidence="1" id="KW-0732">Signal</keyword>
<protein>
    <submittedName>
        <fullName evidence="5">Peptidoglycan DD-metalloendopeptidase family protein</fullName>
    </submittedName>
</protein>
<evidence type="ECO:0000259" key="4">
    <source>
        <dbReference type="PROSITE" id="PS51782"/>
    </source>
</evidence>
<dbReference type="SUPFAM" id="SSF54106">
    <property type="entry name" value="LysM domain"/>
    <property type="match status" value="1"/>
</dbReference>
<organism evidence="5 6">
    <name type="scientific">Dehalobacterium formicoaceticum</name>
    <dbReference type="NCBI Taxonomy" id="51515"/>
    <lineage>
        <taxon>Bacteria</taxon>
        <taxon>Bacillati</taxon>
        <taxon>Bacillota</taxon>
        <taxon>Clostridia</taxon>
        <taxon>Eubacteriales</taxon>
        <taxon>Peptococcaceae</taxon>
        <taxon>Dehalobacterium</taxon>
    </lineage>
</organism>
<dbReference type="SMART" id="SM01208">
    <property type="entry name" value="G5"/>
    <property type="match status" value="1"/>
</dbReference>
<dbReference type="Pfam" id="PF07501">
    <property type="entry name" value="G5"/>
    <property type="match status" value="1"/>
</dbReference>
<dbReference type="Pfam" id="PF01476">
    <property type="entry name" value="LysM"/>
    <property type="match status" value="1"/>
</dbReference>
<evidence type="ECO:0000259" key="3">
    <source>
        <dbReference type="PROSITE" id="PS51109"/>
    </source>
</evidence>
<dbReference type="Pfam" id="PF01551">
    <property type="entry name" value="Peptidase_M23"/>
    <property type="match status" value="1"/>
</dbReference>
<dbReference type="InterPro" id="IPR036779">
    <property type="entry name" value="LysM_dom_sf"/>
</dbReference>
<feature type="domain" description="LysM" evidence="4">
    <location>
        <begin position="210"/>
        <end position="254"/>
    </location>
</feature>
<dbReference type="EMBL" id="JANPWE010000003">
    <property type="protein sequence ID" value="MCR6545515.1"/>
    <property type="molecule type" value="Genomic_DNA"/>
</dbReference>
<evidence type="ECO:0000313" key="6">
    <source>
        <dbReference type="Proteomes" id="UP001524944"/>
    </source>
</evidence>
<dbReference type="Gene3D" id="2.70.70.10">
    <property type="entry name" value="Glucose Permease (Domain IIA)"/>
    <property type="match status" value="1"/>
</dbReference>
<dbReference type="PANTHER" id="PTHR21666:SF289">
    <property type="entry name" value="L-ALA--D-GLU ENDOPEPTIDASE"/>
    <property type="match status" value="1"/>
</dbReference>
<feature type="transmembrane region" description="Helical" evidence="2">
    <location>
        <begin position="32"/>
        <end position="51"/>
    </location>
</feature>
<dbReference type="SUPFAM" id="SSF51261">
    <property type="entry name" value="Duplicated hybrid motif"/>
    <property type="match status" value="1"/>
</dbReference>
<dbReference type="InterPro" id="IPR011098">
    <property type="entry name" value="G5_dom"/>
</dbReference>
<comment type="caution">
    <text evidence="5">The sequence shown here is derived from an EMBL/GenBank/DDBJ whole genome shotgun (WGS) entry which is preliminary data.</text>
</comment>
<dbReference type="PROSITE" id="PS51782">
    <property type="entry name" value="LYSM"/>
    <property type="match status" value="1"/>
</dbReference>
<feature type="domain" description="G5" evidence="3">
    <location>
        <begin position="260"/>
        <end position="341"/>
    </location>
</feature>
<dbReference type="InterPro" id="IPR011055">
    <property type="entry name" value="Dup_hybrid_motif"/>
</dbReference>
<dbReference type="RefSeq" id="WP_198306630.1">
    <property type="nucleotide sequence ID" value="NZ_CP022121.1"/>
</dbReference>
<dbReference type="InterPro" id="IPR018392">
    <property type="entry name" value="LysM"/>
</dbReference>
<dbReference type="Proteomes" id="UP001524944">
    <property type="component" value="Unassembled WGS sequence"/>
</dbReference>
<dbReference type="SMART" id="SM00257">
    <property type="entry name" value="LysM"/>
    <property type="match status" value="1"/>
</dbReference>
<dbReference type="CDD" id="cd00118">
    <property type="entry name" value="LysM"/>
    <property type="match status" value="1"/>
</dbReference>
<name>A0ABT1Y5X3_9FIRM</name>
<keyword evidence="6" id="KW-1185">Reference proteome</keyword>
<evidence type="ECO:0000256" key="2">
    <source>
        <dbReference type="SAM" id="Phobius"/>
    </source>
</evidence>
<dbReference type="Gene3D" id="2.20.230.10">
    <property type="entry name" value="Resuscitation-promoting factor rpfb"/>
    <property type="match status" value="1"/>
</dbReference>
<keyword evidence="2" id="KW-0812">Transmembrane</keyword>
<dbReference type="InterPro" id="IPR050570">
    <property type="entry name" value="Cell_wall_metabolism_enzyme"/>
</dbReference>